<comment type="caution">
    <text evidence="2">The sequence shown here is derived from an EMBL/GenBank/DDBJ whole genome shotgun (WGS) entry which is preliminary data.</text>
</comment>
<dbReference type="AlphaFoldDB" id="A0AAV4JU58"/>
<reference evidence="2 3" key="1">
    <citation type="journal article" date="2021" name="Elife">
        <title>Chloroplast acquisition without the gene transfer in kleptoplastic sea slugs, Plakobranchus ocellatus.</title>
        <authorList>
            <person name="Maeda T."/>
            <person name="Takahashi S."/>
            <person name="Yoshida T."/>
            <person name="Shimamura S."/>
            <person name="Takaki Y."/>
            <person name="Nagai Y."/>
            <person name="Toyoda A."/>
            <person name="Suzuki Y."/>
            <person name="Arimoto A."/>
            <person name="Ishii H."/>
            <person name="Satoh N."/>
            <person name="Nishiyama T."/>
            <person name="Hasebe M."/>
            <person name="Maruyama T."/>
            <person name="Minagawa J."/>
            <person name="Obokata J."/>
            <person name="Shigenobu S."/>
        </authorList>
    </citation>
    <scope>NUCLEOTIDE SEQUENCE [LARGE SCALE GENOMIC DNA]</scope>
</reference>
<evidence type="ECO:0000256" key="1">
    <source>
        <dbReference type="SAM" id="MobiDB-lite"/>
    </source>
</evidence>
<dbReference type="EMBL" id="BMAT01010398">
    <property type="protein sequence ID" value="GFS26224.1"/>
    <property type="molecule type" value="Genomic_DNA"/>
</dbReference>
<gene>
    <name evidence="2" type="ORF">ElyMa_005207000</name>
</gene>
<organism evidence="2 3">
    <name type="scientific">Elysia marginata</name>
    <dbReference type="NCBI Taxonomy" id="1093978"/>
    <lineage>
        <taxon>Eukaryota</taxon>
        <taxon>Metazoa</taxon>
        <taxon>Spiralia</taxon>
        <taxon>Lophotrochozoa</taxon>
        <taxon>Mollusca</taxon>
        <taxon>Gastropoda</taxon>
        <taxon>Heterobranchia</taxon>
        <taxon>Euthyneura</taxon>
        <taxon>Panpulmonata</taxon>
        <taxon>Sacoglossa</taxon>
        <taxon>Placobranchoidea</taxon>
        <taxon>Plakobranchidae</taxon>
        <taxon>Elysia</taxon>
    </lineage>
</organism>
<accession>A0AAV4JU58</accession>
<evidence type="ECO:0000313" key="3">
    <source>
        <dbReference type="Proteomes" id="UP000762676"/>
    </source>
</evidence>
<sequence length="237" mass="27512">MTNHAHSPPPAMTSLPRITPAATPRSVSATAAFGGGGPGCDTPRPSGRGSKNGAATSYGPYPPPELTSTWNHMKFPGRVNPLAPPPPMRRINNSWETTPQHWHNEKRRLMMQQREHERYHSAWAKPFYGPPADKEAYRRHYREVLKQQMSDRDVKLRTDFQTKVKESEAAVEYDRQCKLKDFQDFVKKFTYLKNFRDENKTFMETAWARDRHSKIMTDRYDREVMRYNPINWSGTLS</sequence>
<feature type="region of interest" description="Disordered" evidence="1">
    <location>
        <begin position="1"/>
        <end position="65"/>
    </location>
</feature>
<dbReference type="Proteomes" id="UP000762676">
    <property type="component" value="Unassembled WGS sequence"/>
</dbReference>
<protein>
    <submittedName>
        <fullName evidence="2">Amyloid beta A4 protein-binding family B member</fullName>
    </submittedName>
</protein>
<name>A0AAV4JU58_9GAST</name>
<keyword evidence="3" id="KW-1185">Reference proteome</keyword>
<evidence type="ECO:0000313" key="2">
    <source>
        <dbReference type="EMBL" id="GFS26224.1"/>
    </source>
</evidence>
<proteinExistence type="predicted"/>